<name>A0A7G2D935_9EURY</name>
<gene>
    <name evidence="2" type="ORF">TIRI35C_0511</name>
</gene>
<dbReference type="Proteomes" id="UP000516304">
    <property type="component" value="Chromosome TIRI35C"/>
</dbReference>
<evidence type="ECO:0000313" key="3">
    <source>
        <dbReference type="Proteomes" id="UP000516304"/>
    </source>
</evidence>
<keyword evidence="1" id="KW-1133">Transmembrane helix</keyword>
<organism evidence="2 3">
    <name type="scientific">Thermococcus camini</name>
    <dbReference type="NCBI Taxonomy" id="2016373"/>
    <lineage>
        <taxon>Archaea</taxon>
        <taxon>Methanobacteriati</taxon>
        <taxon>Methanobacteriota</taxon>
        <taxon>Thermococci</taxon>
        <taxon>Thermococcales</taxon>
        <taxon>Thermococcaceae</taxon>
        <taxon>Thermococcus</taxon>
    </lineage>
</organism>
<reference evidence="2 3" key="1">
    <citation type="submission" date="2020-09" db="EMBL/GenBank/DDBJ databases">
        <authorList>
            <person name="Courtine D."/>
        </authorList>
    </citation>
    <scope>NUCLEOTIDE SEQUENCE [LARGE SCALE GENOMIC DNA]</scope>
    <source>
        <strain evidence="2 3">IRI35c</strain>
    </source>
</reference>
<dbReference type="KEGG" id="tcq:TIRI35C_0511"/>
<keyword evidence="1" id="KW-0812">Transmembrane</keyword>
<dbReference type="AlphaFoldDB" id="A0A7G2D935"/>
<dbReference type="SUPFAM" id="SSF50998">
    <property type="entry name" value="Quinoprotein alcohol dehydrogenase-like"/>
    <property type="match status" value="1"/>
</dbReference>
<sequence>MRGRASVFVLFVVMILTTTYSDNALAQNWTLGDAVISGGEIYALTENGTIVKMTLTWISEWTIKIPDRIHVLNLVPASDGVLLVGDEVLAKFSKDGDIIWAKNLSVNDAAVLPDGNVAFTSGKIVGVLDSNGNVLWTGRLTLGQINESLSSGSVQLTTITYIEKIIIVAGTASFSEDPRSHIFLAAISLNGTLNWAEVLSTGYYDRPEESSPLGGYAVVAGVYGGGSDAPWISDYFVLKVSLDGEIKWFNSYLCDREEDWDDFWSIKVLGLSCNEKMCALGTTTGAFVIDENGTPLAYLNTTGKVAEIVDGSLLVLSNGTLPKINPEQSAGAENCYIGRVSFSEMPVQVEIRPAGFSAPEVPVNVLVVQRTDGSGEEHSGFRPQSKKQWNNGGYFGIALLIAVILVVTLMLTKRES</sequence>
<evidence type="ECO:0000256" key="1">
    <source>
        <dbReference type="SAM" id="Phobius"/>
    </source>
</evidence>
<feature type="transmembrane region" description="Helical" evidence="1">
    <location>
        <begin position="392"/>
        <end position="411"/>
    </location>
</feature>
<evidence type="ECO:0000313" key="2">
    <source>
        <dbReference type="EMBL" id="CAD5243665.1"/>
    </source>
</evidence>
<dbReference type="RefSeq" id="WP_188201611.1">
    <property type="nucleotide sequence ID" value="NZ_LR881183.1"/>
</dbReference>
<dbReference type="EMBL" id="LR881183">
    <property type="protein sequence ID" value="CAD5243665.1"/>
    <property type="molecule type" value="Genomic_DNA"/>
</dbReference>
<dbReference type="InterPro" id="IPR011047">
    <property type="entry name" value="Quinoprotein_ADH-like_sf"/>
</dbReference>
<dbReference type="GeneID" id="58918246"/>
<proteinExistence type="predicted"/>
<keyword evidence="1" id="KW-0472">Membrane</keyword>
<keyword evidence="3" id="KW-1185">Reference proteome</keyword>
<protein>
    <submittedName>
        <fullName evidence="2">Uncharacterized protein</fullName>
    </submittedName>
</protein>
<accession>A0A7G2D935</accession>